<dbReference type="CDD" id="cd04301">
    <property type="entry name" value="NAT_SF"/>
    <property type="match status" value="1"/>
</dbReference>
<organism evidence="4 5">
    <name type="scientific">Neptunitalea lumnitzerae</name>
    <dbReference type="NCBI Taxonomy" id="2965509"/>
    <lineage>
        <taxon>Bacteria</taxon>
        <taxon>Pseudomonadati</taxon>
        <taxon>Bacteroidota</taxon>
        <taxon>Flavobacteriia</taxon>
        <taxon>Flavobacteriales</taxon>
        <taxon>Flavobacteriaceae</taxon>
        <taxon>Neptunitalea</taxon>
    </lineage>
</organism>
<dbReference type="Proteomes" id="UP001143543">
    <property type="component" value="Unassembled WGS sequence"/>
</dbReference>
<name>A0ABQ5MEV8_9FLAO</name>
<comment type="caution">
    <text evidence="4">The sequence shown here is derived from an EMBL/GenBank/DDBJ whole genome shotgun (WGS) entry which is preliminary data.</text>
</comment>
<evidence type="ECO:0000259" key="3">
    <source>
        <dbReference type="PROSITE" id="PS51186"/>
    </source>
</evidence>
<dbReference type="InterPro" id="IPR016181">
    <property type="entry name" value="Acyl_CoA_acyltransferase"/>
</dbReference>
<dbReference type="InterPro" id="IPR050832">
    <property type="entry name" value="Bact_Acetyltransf"/>
</dbReference>
<dbReference type="SUPFAM" id="SSF55729">
    <property type="entry name" value="Acyl-CoA N-acyltransferases (Nat)"/>
    <property type="match status" value="1"/>
</dbReference>
<sequence>MLKPLNHTHLKEATALLKNVVAAMEANGLNQWDEHYPTQQHILTDIENRHAYGYFIENTLTGYVALNELYDVEYKAIEWHTHPPFLIVHRLSIHPNTQGQGIGKKCMLAIETFAKHNNYKAIRLDTYIPNIKANKLYNGLGYNKTGIVQFRKGLFYCYEKEL</sequence>
<protein>
    <submittedName>
        <fullName evidence="4">N-acetyltransferase</fullName>
    </submittedName>
</protein>
<dbReference type="EMBL" id="BRVO01000001">
    <property type="protein sequence ID" value="GLB47944.1"/>
    <property type="molecule type" value="Genomic_DNA"/>
</dbReference>
<keyword evidence="2" id="KW-0012">Acyltransferase</keyword>
<evidence type="ECO:0000313" key="4">
    <source>
        <dbReference type="EMBL" id="GLB47944.1"/>
    </source>
</evidence>
<dbReference type="RefSeq" id="WP_281763606.1">
    <property type="nucleotide sequence ID" value="NZ_BRVO01000001.1"/>
</dbReference>
<keyword evidence="5" id="KW-1185">Reference proteome</keyword>
<dbReference type="Gene3D" id="3.40.630.30">
    <property type="match status" value="1"/>
</dbReference>
<evidence type="ECO:0000256" key="2">
    <source>
        <dbReference type="ARBA" id="ARBA00023315"/>
    </source>
</evidence>
<dbReference type="PANTHER" id="PTHR43877:SF2">
    <property type="entry name" value="AMINOALKYLPHOSPHONATE N-ACETYLTRANSFERASE-RELATED"/>
    <property type="match status" value="1"/>
</dbReference>
<feature type="domain" description="N-acetyltransferase" evidence="3">
    <location>
        <begin position="1"/>
        <end position="162"/>
    </location>
</feature>
<keyword evidence="1" id="KW-0808">Transferase</keyword>
<evidence type="ECO:0000256" key="1">
    <source>
        <dbReference type="ARBA" id="ARBA00022679"/>
    </source>
</evidence>
<dbReference type="PANTHER" id="PTHR43877">
    <property type="entry name" value="AMINOALKYLPHOSPHONATE N-ACETYLTRANSFERASE-RELATED-RELATED"/>
    <property type="match status" value="1"/>
</dbReference>
<dbReference type="PROSITE" id="PS51186">
    <property type="entry name" value="GNAT"/>
    <property type="match status" value="1"/>
</dbReference>
<proteinExistence type="predicted"/>
<accession>A0ABQ5MEV8</accession>
<dbReference type="Pfam" id="PF00583">
    <property type="entry name" value="Acetyltransf_1"/>
    <property type="match status" value="1"/>
</dbReference>
<dbReference type="InterPro" id="IPR000182">
    <property type="entry name" value="GNAT_dom"/>
</dbReference>
<reference evidence="4" key="1">
    <citation type="submission" date="2022-07" db="EMBL/GenBank/DDBJ databases">
        <title>Taxonomy of Novel Oxalotrophic and Methylotrophic Bacteria.</title>
        <authorList>
            <person name="Sahin N."/>
            <person name="Tani A."/>
        </authorList>
    </citation>
    <scope>NUCLEOTIDE SEQUENCE</scope>
    <source>
        <strain evidence="4">Y10</strain>
    </source>
</reference>
<evidence type="ECO:0000313" key="5">
    <source>
        <dbReference type="Proteomes" id="UP001143543"/>
    </source>
</evidence>
<gene>
    <name evidence="4" type="ORF">Y10_03120</name>
</gene>